<reference evidence="2" key="1">
    <citation type="submission" date="2021-02" db="EMBL/GenBank/DDBJ databases">
        <authorList>
            <person name="Nowell W R."/>
        </authorList>
    </citation>
    <scope>NUCLEOTIDE SEQUENCE</scope>
</reference>
<keyword evidence="5" id="KW-1185">Reference proteome</keyword>
<dbReference type="AlphaFoldDB" id="A0A815JF49"/>
<evidence type="ECO:0000313" key="5">
    <source>
        <dbReference type="Proteomes" id="UP000663870"/>
    </source>
</evidence>
<evidence type="ECO:0000256" key="1">
    <source>
        <dbReference type="SAM" id="Phobius"/>
    </source>
</evidence>
<feature type="transmembrane region" description="Helical" evidence="1">
    <location>
        <begin position="53"/>
        <end position="69"/>
    </location>
</feature>
<dbReference type="EMBL" id="CAJNOH010004726">
    <property type="protein sequence ID" value="CAF1378295.1"/>
    <property type="molecule type" value="Genomic_DNA"/>
</dbReference>
<dbReference type="Proteomes" id="UP000663870">
    <property type="component" value="Unassembled WGS sequence"/>
</dbReference>
<protein>
    <submittedName>
        <fullName evidence="2">Uncharacterized protein</fullName>
    </submittedName>
</protein>
<name>A0A815JF49_9BILA</name>
<keyword evidence="1" id="KW-1133">Transmembrane helix</keyword>
<accession>A0A815JF49</accession>
<dbReference type="Proteomes" id="UP000663854">
    <property type="component" value="Unassembled WGS sequence"/>
</dbReference>
<keyword evidence="1" id="KW-0472">Membrane</keyword>
<comment type="caution">
    <text evidence="2">The sequence shown here is derived from an EMBL/GenBank/DDBJ whole genome shotgun (WGS) entry which is preliminary data.</text>
</comment>
<proteinExistence type="predicted"/>
<evidence type="ECO:0000313" key="2">
    <source>
        <dbReference type="EMBL" id="CAF1378295.1"/>
    </source>
</evidence>
<organism evidence="2 4">
    <name type="scientific">Rotaria sordida</name>
    <dbReference type="NCBI Taxonomy" id="392033"/>
    <lineage>
        <taxon>Eukaryota</taxon>
        <taxon>Metazoa</taxon>
        <taxon>Spiralia</taxon>
        <taxon>Gnathifera</taxon>
        <taxon>Rotifera</taxon>
        <taxon>Eurotatoria</taxon>
        <taxon>Bdelloidea</taxon>
        <taxon>Philodinida</taxon>
        <taxon>Philodinidae</taxon>
        <taxon>Rotaria</taxon>
    </lineage>
</organism>
<sequence length="70" mass="7989">MTSRGNGTFTVIKRWSRFCSFQNSGANLTGNEIQLSIGRNFCEKELELSSCSAHLIITIILFHLLFIYFI</sequence>
<dbReference type="EMBL" id="CAJNOL010006175">
    <property type="protein sequence ID" value="CAF1614970.1"/>
    <property type="molecule type" value="Genomic_DNA"/>
</dbReference>
<evidence type="ECO:0000313" key="3">
    <source>
        <dbReference type="EMBL" id="CAF1614970.1"/>
    </source>
</evidence>
<evidence type="ECO:0000313" key="4">
    <source>
        <dbReference type="Proteomes" id="UP000663854"/>
    </source>
</evidence>
<keyword evidence="1" id="KW-0812">Transmembrane</keyword>
<gene>
    <name evidence="3" type="ORF">JXQ802_LOCUS49853</name>
    <name evidence="2" type="ORF">PYM288_LOCUS33721</name>
</gene>